<name>A0A6J2X2N6_SITOR</name>
<accession>A0A6J2X2N6</accession>
<gene>
    <name evidence="3" type="primary">LOC115874278</name>
    <name evidence="2" type="synonym">LOC115874069</name>
</gene>
<evidence type="ECO:0000313" key="1">
    <source>
        <dbReference type="Proteomes" id="UP000504635"/>
    </source>
</evidence>
<evidence type="ECO:0000313" key="3">
    <source>
        <dbReference type="RefSeq" id="XP_030745240.1"/>
    </source>
</evidence>
<reference evidence="2 3" key="1">
    <citation type="submission" date="2025-04" db="UniProtKB">
        <authorList>
            <consortium name="RefSeq"/>
        </authorList>
    </citation>
    <scope>IDENTIFICATION</scope>
    <source>
        <tissue evidence="2 3">Gonads</tissue>
    </source>
</reference>
<sequence>MASTSFFFKETFSNNPLPNISDSDNENQMDQEAMSHPQICGNKLAQIFVKNVYNYFVKNFPHISPLQETARALQISCKSVSKYKEGPKDELVGKTLRQKKKLKTADVGNGTKDQIRCEIYNMYNNSYTKKIRKYNYKLKTLKVCNRYS</sequence>
<evidence type="ECO:0000313" key="2">
    <source>
        <dbReference type="RefSeq" id="XP_030744991.1"/>
    </source>
</evidence>
<protein>
    <submittedName>
        <fullName evidence="2">Uncharacterized protein LOC115874069</fullName>
    </submittedName>
    <submittedName>
        <fullName evidence="3">Uncharacterized protein LOC115874278</fullName>
    </submittedName>
</protein>
<dbReference type="GeneID" id="115874278"/>
<proteinExistence type="predicted"/>
<dbReference type="KEGG" id="soy:115874069"/>
<dbReference type="KEGG" id="soy:115874278"/>
<keyword evidence="1" id="KW-1185">Reference proteome</keyword>
<dbReference type="OrthoDB" id="6744816at2759"/>
<dbReference type="RefSeq" id="XP_030744991.1">
    <property type="nucleotide sequence ID" value="XM_030889131.1"/>
</dbReference>
<organism evidence="1 3">
    <name type="scientific">Sitophilus oryzae</name>
    <name type="common">Rice weevil</name>
    <name type="synonym">Curculio oryzae</name>
    <dbReference type="NCBI Taxonomy" id="7048"/>
    <lineage>
        <taxon>Eukaryota</taxon>
        <taxon>Metazoa</taxon>
        <taxon>Ecdysozoa</taxon>
        <taxon>Arthropoda</taxon>
        <taxon>Hexapoda</taxon>
        <taxon>Insecta</taxon>
        <taxon>Pterygota</taxon>
        <taxon>Neoptera</taxon>
        <taxon>Endopterygota</taxon>
        <taxon>Coleoptera</taxon>
        <taxon>Polyphaga</taxon>
        <taxon>Cucujiformia</taxon>
        <taxon>Curculionidae</taxon>
        <taxon>Dryophthorinae</taxon>
        <taxon>Sitophilus</taxon>
    </lineage>
</organism>
<dbReference type="AlphaFoldDB" id="A0A6J2X2N6"/>
<dbReference type="RefSeq" id="XP_030745240.1">
    <property type="nucleotide sequence ID" value="XM_030889380.1"/>
</dbReference>
<dbReference type="Proteomes" id="UP000504635">
    <property type="component" value="Unplaced"/>
</dbReference>